<dbReference type="AlphaFoldDB" id="A0A9Y1BT04"/>
<accession>A0A9Y1BT04</accession>
<gene>
    <name evidence="1" type="ORF">K9W46_05730</name>
</gene>
<proteinExistence type="predicted"/>
<reference evidence="1" key="1">
    <citation type="journal article" date="2022" name="Nat. Microbiol.">
        <title>Unique mobile elements and scalable gene flow at the prokaryote-eukaryote boundary revealed by circularized Asgard archaea genomes.</title>
        <authorList>
            <person name="Wu F."/>
            <person name="Speth D.R."/>
            <person name="Philosof A."/>
            <person name="Cremiere A."/>
            <person name="Narayanan A."/>
            <person name="Barco R.A."/>
            <person name="Connon S.A."/>
            <person name="Amend J.P."/>
            <person name="Antoshechkin I.A."/>
            <person name="Orphan V.J."/>
        </authorList>
    </citation>
    <scope>NUCLEOTIDE SEQUENCE</scope>
    <source>
        <strain evidence="1">PR6</strain>
    </source>
</reference>
<protein>
    <submittedName>
        <fullName evidence="1">Uncharacterized protein</fullName>
    </submittedName>
</protein>
<dbReference type="Proteomes" id="UP001200513">
    <property type="component" value="Chromosome"/>
</dbReference>
<organism evidence="1">
    <name type="scientific">Candidatus Heimdallarchaeum endolithica</name>
    <dbReference type="NCBI Taxonomy" id="2876572"/>
    <lineage>
        <taxon>Archaea</taxon>
        <taxon>Promethearchaeati</taxon>
        <taxon>Candidatus Heimdallarchaeota</taxon>
        <taxon>Candidatus Heimdallarchaeia (ex Rinke et al. 2021) (nom. nud.)</taxon>
        <taxon>Candidatus Heimdallarchaeales</taxon>
        <taxon>Candidatus Heimdallarchaeaceae</taxon>
        <taxon>Candidatus Heimdallarchaeum</taxon>
    </lineage>
</organism>
<name>A0A9Y1BT04_9ARCH</name>
<evidence type="ECO:0000313" key="1">
    <source>
        <dbReference type="EMBL" id="UJG44678.1"/>
    </source>
</evidence>
<dbReference type="EMBL" id="CP084167">
    <property type="protein sequence ID" value="UJG44678.1"/>
    <property type="molecule type" value="Genomic_DNA"/>
</dbReference>
<sequence length="297" mass="35066">MKQTFQRYPDLESYLERTAHAIISLVETYSVLSYGCLTLDDFSKKYSTIELITILKKGLWEQDYDKISEIVDFIHSINKEYAEKTLIYFLPLEMIENPRVKFDNLEGMKIHGNKEEIITTYPLSSVEDFLVREKGETIAGAEMKELFPLPPTEFFWNEFVENIPLIEKWTKEYPFQHAANPDYFKAVNRLLYFPRLLYSIKEKGVIGKTKVVYWFSSEFHNNISDFVVELGVSRKKDLPLVNILDVEEKSMKLLDFCMKEILTSHKVKYNGISNLIIKKEDSYDYSRFFMEIRNLLI</sequence>